<dbReference type="Proteomes" id="UP000808337">
    <property type="component" value="Unassembled WGS sequence"/>
</dbReference>
<proteinExistence type="predicted"/>
<name>A0A9D7ST30_9BACT</name>
<sequence>MKLHLLEALIHDFVSVQLKTNEVEWYYPHSMVEHFHTFWKPPELNSLRATYEQCLKSDYTQRWWKRDNYRPKEIMIKLIESDPELATIAWKDLANDAASLDGRIYRFNYYCDELLQLHRHRNALSVETYHHQDASVVSLYLAGLFPAKYSLYPGLDVFSIFCKIVGSPDIPIIDDLVRYEKVAAIAFTFLQRNVNFEKLTEYREADRHHVKFLPFQLSYELMVFAGEKNKMTSR</sequence>
<gene>
    <name evidence="1" type="ORF">IPP15_04190</name>
</gene>
<comment type="caution">
    <text evidence="1">The sequence shown here is derived from an EMBL/GenBank/DDBJ whole genome shotgun (WGS) entry which is preliminary data.</text>
</comment>
<dbReference type="EMBL" id="JADKGY010000001">
    <property type="protein sequence ID" value="MBK9981614.1"/>
    <property type="molecule type" value="Genomic_DNA"/>
</dbReference>
<reference evidence="1 2" key="1">
    <citation type="submission" date="2020-10" db="EMBL/GenBank/DDBJ databases">
        <title>Connecting structure to function with the recovery of over 1000 high-quality activated sludge metagenome-assembled genomes encoding full-length rRNA genes using long-read sequencing.</title>
        <authorList>
            <person name="Singleton C.M."/>
            <person name="Petriglieri F."/>
            <person name="Kristensen J.M."/>
            <person name="Kirkegaard R.H."/>
            <person name="Michaelsen T.Y."/>
            <person name="Andersen M.H."/>
            <person name="Karst S.M."/>
            <person name="Dueholm M.S."/>
            <person name="Nielsen P.H."/>
            <person name="Albertsen M."/>
        </authorList>
    </citation>
    <scope>NUCLEOTIDE SEQUENCE [LARGE SCALE GENOMIC DNA]</scope>
    <source>
        <strain evidence="1">Ribe_18-Q3-R11-54_MAXAC.273</strain>
    </source>
</reference>
<evidence type="ECO:0000313" key="1">
    <source>
        <dbReference type="EMBL" id="MBK9981614.1"/>
    </source>
</evidence>
<organism evidence="1 2">
    <name type="scientific">Candidatus Opimibacter skivensis</name>
    <dbReference type="NCBI Taxonomy" id="2982028"/>
    <lineage>
        <taxon>Bacteria</taxon>
        <taxon>Pseudomonadati</taxon>
        <taxon>Bacteroidota</taxon>
        <taxon>Saprospiria</taxon>
        <taxon>Saprospirales</taxon>
        <taxon>Saprospiraceae</taxon>
        <taxon>Candidatus Opimibacter</taxon>
    </lineage>
</organism>
<dbReference type="AlphaFoldDB" id="A0A9D7ST30"/>
<accession>A0A9D7ST30</accession>
<protein>
    <submittedName>
        <fullName evidence="1">Uncharacterized protein</fullName>
    </submittedName>
</protein>
<evidence type="ECO:0000313" key="2">
    <source>
        <dbReference type="Proteomes" id="UP000808337"/>
    </source>
</evidence>